<dbReference type="InterPro" id="IPR036465">
    <property type="entry name" value="vWFA_dom_sf"/>
</dbReference>
<dbReference type="InterPro" id="IPR002035">
    <property type="entry name" value="VWF_A"/>
</dbReference>
<keyword evidence="10" id="KW-1185">Reference proteome</keyword>
<accession>A0A484CWA9</accession>
<evidence type="ECO:0000313" key="10">
    <source>
        <dbReference type="Proteomes" id="UP000295070"/>
    </source>
</evidence>
<evidence type="ECO:0000256" key="1">
    <source>
        <dbReference type="ARBA" id="ARBA00004498"/>
    </source>
</evidence>
<dbReference type="PANTHER" id="PTHR24020:SF13">
    <property type="entry name" value="COLLAGEN ALPHA-3(VI) CHAIN"/>
    <property type="match status" value="1"/>
</dbReference>
<keyword evidence="4" id="KW-0732">Signal</keyword>
<evidence type="ECO:0000313" key="9">
    <source>
        <dbReference type="EMBL" id="TDH07234.1"/>
    </source>
</evidence>
<feature type="domain" description="VWFA" evidence="8">
    <location>
        <begin position="697"/>
        <end position="872"/>
    </location>
</feature>
<organism evidence="9 10">
    <name type="scientific">Perca flavescens</name>
    <name type="common">American yellow perch</name>
    <name type="synonym">Morone flavescens</name>
    <dbReference type="NCBI Taxonomy" id="8167"/>
    <lineage>
        <taxon>Eukaryota</taxon>
        <taxon>Metazoa</taxon>
        <taxon>Chordata</taxon>
        <taxon>Craniata</taxon>
        <taxon>Vertebrata</taxon>
        <taxon>Euteleostomi</taxon>
        <taxon>Actinopterygii</taxon>
        <taxon>Neopterygii</taxon>
        <taxon>Teleostei</taxon>
        <taxon>Neoteleostei</taxon>
        <taxon>Acanthomorphata</taxon>
        <taxon>Eupercaria</taxon>
        <taxon>Perciformes</taxon>
        <taxon>Percoidei</taxon>
        <taxon>Percidae</taxon>
        <taxon>Percinae</taxon>
        <taxon>Perca</taxon>
    </lineage>
</organism>
<dbReference type="AlphaFoldDB" id="A0A484CWA9"/>
<keyword evidence="3" id="KW-0272">Extracellular matrix</keyword>
<dbReference type="Gene3D" id="3.40.50.410">
    <property type="entry name" value="von Willebrand factor, type A domain"/>
    <property type="match status" value="6"/>
</dbReference>
<feature type="domain" description="VWFA" evidence="8">
    <location>
        <begin position="494"/>
        <end position="667"/>
    </location>
</feature>
<keyword evidence="6" id="KW-0130">Cell adhesion</keyword>
<sequence length="1111" mass="119502">MAMPYRGGGTQTGLGLDFLTRTHLTTASGSRAVDGVAQVVVVLTDGRSQDDVAEPAQVLCLAGVEVFAVGVQDAVDSELRLGSQDSADLVLLIDGSENVGAANFTFVRDLVLRIIEPLDVGRDTVRVALALYNGNPQIKFYLNSFDSKSSVLEAVKGLSYSGGDESNLGFALEEVAKSLLSQTAGGRVDEGVPQMLVVISAGPSTDDTGAGDRALKRAGVITLGVTIGETASTDLEAVATDKSFVLSAPDFRTVASMGDRLLPLINGVVQRNIIVQTEFTQVLAVGPRDIIFLIDSTMGATLINSVREFIKRFVNIIPIGPDGVQVGVAQFSNIPRLEMDLNSYGSREELTAALGSIKPRPGQTVNIGAALDFVRTNMLRPEKGSRIQQGVPQLLLLMTSKKSSDSVEAPAKALQQMGVLTLAAGSKTATENELQQIAFADTVAFYLKDFRSLLRNPKAIVDALSTLAGVVVTEGPTESVVEITTVQTQKVVRDIVFLVDGSNYVGSSNFSYVRDFIINVVNQLDVRPDRVRIGLLQFAESQKIEFHLNTYSSRQDVVNQISQLRLTGGSVLNTGAAMNYALSKMFQPSTGSRRKQGVQQVLVLITGGPVQDQAKNAADKLALAGVLTFTVSSGQADEALMKTVAFVEDLAYHETSFSNLPALAEQIMPKLITVVGDTDVTETTFPEEPVLAVGPRDIIFLIDSTMGATLINSVREFIKRFVNIIPIGPDGVQVGVAQFSNIPRLEMDLNSYGSREELTAALGSIKPRPGQTVNIGAALDFVRTNMLRPEKGSRIQQGVPQLLLLMTSKKSSDSVEAPAKALQQMGVLTLAAGSKTATENELQQIAFADTVAFYLKDFRSLLRNPKAIVDALSTLAGVVVTEGPTEPEVEITTVQTQKVVRDIVFLVDGSNYVGSSNFSYVRDFIINVVNQLDVRPDRVRIGLLQFAESQKIEFHLNTYSSRQDVVNKISQLRLTGGSVLNTGAAMNYALSKMFQPSTGSRRKRGVQQVLVLITGGPVQDQVKNAADKLALAGVLTFTVSSGQADEALMKTVAFVEDLAYHETSFSNLPALAEQIMPKLRTVVGDTDMTGFFTEQPQTQYNHHSQNVTSFQ</sequence>
<dbReference type="PROSITE" id="PS50234">
    <property type="entry name" value="VWFA"/>
    <property type="match status" value="6"/>
</dbReference>
<name>A0A484CWA9_PERFV</name>
<proteinExistence type="predicted"/>
<evidence type="ECO:0000256" key="2">
    <source>
        <dbReference type="ARBA" id="ARBA00022525"/>
    </source>
</evidence>
<evidence type="ECO:0000256" key="6">
    <source>
        <dbReference type="ARBA" id="ARBA00022889"/>
    </source>
</evidence>
<keyword evidence="7" id="KW-0176">Collagen</keyword>
<gene>
    <name evidence="9" type="ORF">EPR50_G00121430</name>
</gene>
<evidence type="ECO:0000256" key="5">
    <source>
        <dbReference type="ARBA" id="ARBA00022737"/>
    </source>
</evidence>
<evidence type="ECO:0000256" key="7">
    <source>
        <dbReference type="ARBA" id="ARBA00023119"/>
    </source>
</evidence>
<dbReference type="InterPro" id="IPR050525">
    <property type="entry name" value="ECM_Assembly_Org"/>
</dbReference>
<reference evidence="9 10" key="1">
    <citation type="submission" date="2019-01" db="EMBL/GenBank/DDBJ databases">
        <title>A chromosome-scale genome assembly of the yellow perch, Perca flavescens.</title>
        <authorList>
            <person name="Feron R."/>
            <person name="Morvezen R."/>
            <person name="Bestin A."/>
            <person name="Haffray P."/>
            <person name="Klopp C."/>
            <person name="Zahm M."/>
            <person name="Cabau C."/>
            <person name="Roques C."/>
            <person name="Donnadieu C."/>
            <person name="Bouchez O."/>
            <person name="Christie M."/>
            <person name="Larson W."/>
            <person name="Guiguen Y."/>
        </authorList>
    </citation>
    <scope>NUCLEOTIDE SEQUENCE [LARGE SCALE GENOMIC DNA]</scope>
    <source>
        <strain evidence="9">YP-PL-M2</strain>
        <tissue evidence="9">Blood</tissue>
    </source>
</reference>
<dbReference type="SUPFAM" id="SSF53300">
    <property type="entry name" value="vWA-like"/>
    <property type="match status" value="6"/>
</dbReference>
<evidence type="ECO:0000256" key="4">
    <source>
        <dbReference type="ARBA" id="ARBA00022729"/>
    </source>
</evidence>
<keyword evidence="5" id="KW-0677">Repeat</keyword>
<dbReference type="FunFam" id="3.40.50.410:FF:000003">
    <property type="entry name" value="Collagen type VI alpha 3 chain"/>
    <property type="match status" value="5"/>
</dbReference>
<dbReference type="SMART" id="SM00327">
    <property type="entry name" value="VWA"/>
    <property type="match status" value="5"/>
</dbReference>
<comment type="caution">
    <text evidence="9">The sequence shown here is derived from an EMBL/GenBank/DDBJ whole genome shotgun (WGS) entry which is preliminary data.</text>
</comment>
<dbReference type="GO" id="GO:0005581">
    <property type="term" value="C:collagen trimer"/>
    <property type="evidence" value="ECO:0007669"/>
    <property type="project" value="UniProtKB-KW"/>
</dbReference>
<dbReference type="PRINTS" id="PR00453">
    <property type="entry name" value="VWFADOMAIN"/>
</dbReference>
<dbReference type="GO" id="GO:0007155">
    <property type="term" value="P:cell adhesion"/>
    <property type="evidence" value="ECO:0007669"/>
    <property type="project" value="UniProtKB-KW"/>
</dbReference>
<feature type="domain" description="VWFA" evidence="8">
    <location>
        <begin position="902"/>
        <end position="1075"/>
    </location>
</feature>
<dbReference type="Proteomes" id="UP000295070">
    <property type="component" value="Chromosome 11"/>
</dbReference>
<dbReference type="PANTHER" id="PTHR24020">
    <property type="entry name" value="COLLAGEN ALPHA"/>
    <property type="match status" value="1"/>
</dbReference>
<dbReference type="GO" id="GO:0005615">
    <property type="term" value="C:extracellular space"/>
    <property type="evidence" value="ECO:0007669"/>
    <property type="project" value="TreeGrafter"/>
</dbReference>
<feature type="domain" description="VWFA" evidence="8">
    <location>
        <begin position="1"/>
        <end position="80"/>
    </location>
</feature>
<feature type="domain" description="VWFA" evidence="8">
    <location>
        <begin position="88"/>
        <end position="261"/>
    </location>
</feature>
<keyword evidence="2" id="KW-0964">Secreted</keyword>
<dbReference type="EMBL" id="SCKG01000011">
    <property type="protein sequence ID" value="TDH07234.1"/>
    <property type="molecule type" value="Genomic_DNA"/>
</dbReference>
<feature type="domain" description="VWFA" evidence="8">
    <location>
        <begin position="289"/>
        <end position="464"/>
    </location>
</feature>
<protein>
    <recommendedName>
        <fullName evidence="8">VWFA domain-containing protein</fullName>
    </recommendedName>
</protein>
<evidence type="ECO:0000256" key="3">
    <source>
        <dbReference type="ARBA" id="ARBA00022530"/>
    </source>
</evidence>
<comment type="subcellular location">
    <subcellularLocation>
        <location evidence="1">Secreted</location>
        <location evidence="1">Extracellular space</location>
        <location evidence="1">Extracellular matrix</location>
    </subcellularLocation>
</comment>
<dbReference type="STRING" id="8167.A0A484CWA9"/>
<evidence type="ECO:0000259" key="8">
    <source>
        <dbReference type="PROSITE" id="PS50234"/>
    </source>
</evidence>
<dbReference type="Pfam" id="PF00092">
    <property type="entry name" value="VWA"/>
    <property type="match status" value="6"/>
</dbReference>